<feature type="region of interest" description="Disordered" evidence="1">
    <location>
        <begin position="387"/>
        <end position="422"/>
    </location>
</feature>
<dbReference type="Proteomes" id="UP001176521">
    <property type="component" value="Unassembled WGS sequence"/>
</dbReference>
<feature type="region of interest" description="Disordered" evidence="1">
    <location>
        <begin position="238"/>
        <end position="302"/>
    </location>
</feature>
<feature type="region of interest" description="Disordered" evidence="1">
    <location>
        <begin position="1"/>
        <end position="119"/>
    </location>
</feature>
<evidence type="ECO:0000313" key="3">
    <source>
        <dbReference type="Proteomes" id="UP001176521"/>
    </source>
</evidence>
<comment type="caution">
    <text evidence="2">The sequence shown here is derived from an EMBL/GenBank/DDBJ whole genome shotgun (WGS) entry which is preliminary data.</text>
</comment>
<dbReference type="Pfam" id="PF08539">
    <property type="entry name" value="HbrB"/>
    <property type="match status" value="2"/>
</dbReference>
<evidence type="ECO:0000256" key="1">
    <source>
        <dbReference type="SAM" id="MobiDB-lite"/>
    </source>
</evidence>
<organism evidence="2 3">
    <name type="scientific">Tilletia horrida</name>
    <dbReference type="NCBI Taxonomy" id="155126"/>
    <lineage>
        <taxon>Eukaryota</taxon>
        <taxon>Fungi</taxon>
        <taxon>Dikarya</taxon>
        <taxon>Basidiomycota</taxon>
        <taxon>Ustilaginomycotina</taxon>
        <taxon>Exobasidiomycetes</taxon>
        <taxon>Tilletiales</taxon>
        <taxon>Tilletiaceae</taxon>
        <taxon>Tilletia</taxon>
    </lineage>
</organism>
<feature type="compositionally biased region" description="Low complexity" evidence="1">
    <location>
        <begin position="16"/>
        <end position="76"/>
    </location>
</feature>
<feature type="region of interest" description="Disordered" evidence="1">
    <location>
        <begin position="474"/>
        <end position="495"/>
    </location>
</feature>
<evidence type="ECO:0000313" key="2">
    <source>
        <dbReference type="EMBL" id="KAK0537685.1"/>
    </source>
</evidence>
<feature type="compositionally biased region" description="Low complexity" evidence="1">
    <location>
        <begin position="107"/>
        <end position="118"/>
    </location>
</feature>
<proteinExistence type="predicted"/>
<feature type="region of interest" description="Disordered" evidence="1">
    <location>
        <begin position="185"/>
        <end position="223"/>
    </location>
</feature>
<feature type="compositionally biased region" description="Polar residues" evidence="1">
    <location>
        <begin position="396"/>
        <end position="405"/>
    </location>
</feature>
<gene>
    <name evidence="2" type="ORF">OC842_001561</name>
</gene>
<name>A0AAN6JLW4_9BASI</name>
<protein>
    <submittedName>
        <fullName evidence="2">Uncharacterized protein</fullName>
    </submittedName>
</protein>
<feature type="compositionally biased region" description="Low complexity" evidence="1">
    <location>
        <begin position="406"/>
        <end position="419"/>
    </location>
</feature>
<reference evidence="2" key="1">
    <citation type="journal article" date="2023" name="PhytoFront">
        <title>Draft Genome Resources of Seven Strains of Tilletia horrida, Causal Agent of Kernel Smut of Rice.</title>
        <authorList>
            <person name="Khanal S."/>
            <person name="Antony Babu S."/>
            <person name="Zhou X.G."/>
        </authorList>
    </citation>
    <scope>NUCLEOTIDE SEQUENCE</scope>
    <source>
        <strain evidence="2">TX3</strain>
    </source>
</reference>
<accession>A0AAN6JLW4</accession>
<dbReference type="PANTHER" id="PTHR32428:SF2">
    <property type="entry name" value="TARGET OF RAPAMYCIN COMPLEX 2 SUBUNIT BIT61-RELATED"/>
    <property type="match status" value="1"/>
</dbReference>
<feature type="compositionally biased region" description="Polar residues" evidence="1">
    <location>
        <begin position="688"/>
        <end position="698"/>
    </location>
</feature>
<dbReference type="GO" id="GO:0031932">
    <property type="term" value="C:TORC2 complex"/>
    <property type="evidence" value="ECO:0007669"/>
    <property type="project" value="TreeGrafter"/>
</dbReference>
<feature type="region of interest" description="Disordered" evidence="1">
    <location>
        <begin position="515"/>
        <end position="556"/>
    </location>
</feature>
<dbReference type="EMBL" id="JAPDMQ010000056">
    <property type="protein sequence ID" value="KAK0537685.1"/>
    <property type="molecule type" value="Genomic_DNA"/>
</dbReference>
<feature type="region of interest" description="Disordered" evidence="1">
    <location>
        <begin position="630"/>
        <end position="730"/>
    </location>
</feature>
<keyword evidence="3" id="KW-1185">Reference proteome</keyword>
<feature type="compositionally biased region" description="Low complexity" evidence="1">
    <location>
        <begin position="703"/>
        <end position="727"/>
    </location>
</feature>
<dbReference type="PANTHER" id="PTHR32428">
    <property type="entry name" value="TARGET OF RAPAMYCIN COMPLEX 2 SUBUNIT BIT61-RELATED"/>
    <property type="match status" value="1"/>
</dbReference>
<feature type="compositionally biased region" description="Low complexity" evidence="1">
    <location>
        <begin position="257"/>
        <end position="302"/>
    </location>
</feature>
<dbReference type="AlphaFoldDB" id="A0AAN6JLW4"/>
<dbReference type="GO" id="GO:0038203">
    <property type="term" value="P:TORC2 signaling"/>
    <property type="evidence" value="ECO:0007669"/>
    <property type="project" value="TreeGrafter"/>
</dbReference>
<dbReference type="InterPro" id="IPR013745">
    <property type="entry name" value="Bit61/PRR5"/>
</dbReference>
<sequence length="764" mass="78494">MSSSEAQRGADDGSRSRSSSAASQQQQPQHQQQSHILFPSSASSSSATTPSSAISRVAVSSSAASTYSSSSSSVTSSPPPHLVPALTTHPSQQHHVASAAGISGSAQQQQQQQQQQHQSAITPALLGAYDPRYMRLHMTAPTQSFGSTLPQLVGGSIGIGISHSSDPMSVLLPTDPALANLDLGPMPPPQRAASSLGRYTQQQQQHRPHSIASSSSPPSPTFLQTTAAAGHTLINQHFQSGAGNPALRHHGSGSGLGLTLSSPAAPSAPTGSTSVPSLSHNQGSSSSLTGAAGSAANPNPAAYVPTSEQWEAVSRRLMPLFQHQRIRGTIEEVNDLVNAHIDQTIQRGPARALDALSRDCSVLVANGMQAIGAKLVPLAQQISLTARQVHAHRQQNQRSNPGQAPTSSAGQGQPSPSSTYEEHYSALANRLLERLKEQWTYVYTTVLPFLEGALLPLQTNPVLVSLTARGATYKPPAQNSSALSEAGHGYHQDSGISQSQTVQFGYSTNLPSQASQMGAMGYPHNPNAASGPASGHLRRQSGGVSGSNRPGAGSTTSAFRTQKIDVRHIVLECFRNQCLVALNGICVQSTPSVALGLAGTEFTSLCGEGGADSHEDGGLLRAFLREVSGESGSSPFQLPGRSAKRGGPAMAAAAHARSPGNGIAGSHATIQPSASGGGFAAGGARAESPSTVRTSPSTHPRALRAAASRAAGTSGSMGAKSSAAGPGSEEGLSLNAGLRQMKAVLSSIRLERPQAVHLAALVAT</sequence>